<evidence type="ECO:0000256" key="1">
    <source>
        <dbReference type="SAM" id="MobiDB-lite"/>
    </source>
</evidence>
<name>A0A0N4XS58_NIPBR</name>
<keyword evidence="3" id="KW-1185">Reference proteome</keyword>
<gene>
    <name evidence="2" type="ORF">NBR_LOCUS5360</name>
</gene>
<dbReference type="Proteomes" id="UP000271162">
    <property type="component" value="Unassembled WGS sequence"/>
</dbReference>
<sequence length="93" mass="9889">MGMAADKNATVMKTPTATPSMANATANPVSSVTTVRRAVPRGILVATARKYVTALTVRCATRKLAVVYVRRVSLERSVTHLAQLGDMVTGNMI</sequence>
<evidence type="ECO:0000313" key="3">
    <source>
        <dbReference type="Proteomes" id="UP000271162"/>
    </source>
</evidence>
<feature type="region of interest" description="Disordered" evidence="1">
    <location>
        <begin position="1"/>
        <end position="25"/>
    </location>
</feature>
<evidence type="ECO:0000313" key="2">
    <source>
        <dbReference type="EMBL" id="VDL68949.1"/>
    </source>
</evidence>
<dbReference type="AlphaFoldDB" id="A0A0N4XS58"/>
<protein>
    <submittedName>
        <fullName evidence="2 4">Uncharacterized protein</fullName>
    </submittedName>
</protein>
<accession>A0A0N4XS58</accession>
<dbReference type="WBParaSite" id="NBR_0000536001-mRNA-1">
    <property type="protein sequence ID" value="NBR_0000536001-mRNA-1"/>
    <property type="gene ID" value="NBR_0000536001"/>
</dbReference>
<proteinExistence type="predicted"/>
<reference evidence="4" key="1">
    <citation type="submission" date="2017-02" db="UniProtKB">
        <authorList>
            <consortium name="WormBaseParasite"/>
        </authorList>
    </citation>
    <scope>IDENTIFICATION</scope>
</reference>
<evidence type="ECO:0000313" key="4">
    <source>
        <dbReference type="WBParaSite" id="NBR_0000536001-mRNA-1"/>
    </source>
</evidence>
<feature type="compositionally biased region" description="Polar residues" evidence="1">
    <location>
        <begin position="11"/>
        <end position="25"/>
    </location>
</feature>
<organism evidence="4">
    <name type="scientific">Nippostrongylus brasiliensis</name>
    <name type="common">Rat hookworm</name>
    <dbReference type="NCBI Taxonomy" id="27835"/>
    <lineage>
        <taxon>Eukaryota</taxon>
        <taxon>Metazoa</taxon>
        <taxon>Ecdysozoa</taxon>
        <taxon>Nematoda</taxon>
        <taxon>Chromadorea</taxon>
        <taxon>Rhabditida</taxon>
        <taxon>Rhabditina</taxon>
        <taxon>Rhabditomorpha</taxon>
        <taxon>Strongyloidea</taxon>
        <taxon>Heligmosomidae</taxon>
        <taxon>Nippostrongylus</taxon>
    </lineage>
</organism>
<dbReference type="EMBL" id="UYSL01012675">
    <property type="protein sequence ID" value="VDL68949.1"/>
    <property type="molecule type" value="Genomic_DNA"/>
</dbReference>
<reference evidence="2 3" key="2">
    <citation type="submission" date="2018-11" db="EMBL/GenBank/DDBJ databases">
        <authorList>
            <consortium name="Pathogen Informatics"/>
        </authorList>
    </citation>
    <scope>NUCLEOTIDE SEQUENCE [LARGE SCALE GENOMIC DNA]</scope>
</reference>